<keyword evidence="2" id="KW-0051">Antiviral defense</keyword>
<evidence type="ECO:0000313" key="4">
    <source>
        <dbReference type="EMBL" id="HIR13967.1"/>
    </source>
</evidence>
<keyword evidence="1" id="KW-0547">Nucleotide-binding</keyword>
<organism evidence="4 5">
    <name type="scientific">Candidatus Choladousia intestinavium</name>
    <dbReference type="NCBI Taxonomy" id="2840727"/>
    <lineage>
        <taxon>Bacteria</taxon>
        <taxon>Bacillati</taxon>
        <taxon>Bacillota</taxon>
        <taxon>Clostridia</taxon>
        <taxon>Lachnospirales</taxon>
        <taxon>Lachnospiraceae</taxon>
        <taxon>Lachnospiraceae incertae sedis</taxon>
        <taxon>Candidatus Choladousia</taxon>
    </lineage>
</organism>
<dbReference type="GO" id="GO:0051607">
    <property type="term" value="P:defense response to virus"/>
    <property type="evidence" value="ECO:0007669"/>
    <property type="project" value="UniProtKB-KW"/>
</dbReference>
<dbReference type="AlphaFoldDB" id="A0A9D1ACZ0"/>
<evidence type="ECO:0000313" key="5">
    <source>
        <dbReference type="Proteomes" id="UP000886757"/>
    </source>
</evidence>
<accession>A0A9D1ACZ0</accession>
<sequence length="532" mass="62206">MDGEKLDRAKYILAMYDIRGKQEFIYKSSKIKEIAGASYIIRDCFKDCLYPAAKEGQSKGIFSYKENGEEDFTPEDFERHLREGYIGEVIYDGGGNFFVLYKDIESYRQVNRRFYRKLLEKTYSLQVLTSYIDEIHFDNYRNDQKELYREHRKREQAESTLYPVNTLPIVQTDYRTSLPLARLQRIGKREEKVSYESKKKYEKYEKIDKTQSEERQIKGSKLLDEMITEKGEESLLAVVYIDGNNMGAQVERCLEGKKTYEECIKALRKFSAEIQKHYIEDRIHDVDCLLDKKPEEKKGRRFVVYAGDEVTFICNARDAYALAKEYLEKLAEGSPEGEPRTSCAGIAIFHSHAPFPEAYRIAEECCESGKQLMKKGEMRYASLMDFHYCQGAFGVSLEEIRREEGTEESSRPWFAKYMERQGKEENTGLIKGNYISCESAERMAEMLSRIGRGNIKTLAFSARKNPADFRTELERIKAHQREKGLDFSLGGILDEEMQQKLIYDIALVYDLWFDPEKQKEDLREQRTEQAET</sequence>
<reference evidence="4" key="1">
    <citation type="submission" date="2020-10" db="EMBL/GenBank/DDBJ databases">
        <authorList>
            <person name="Gilroy R."/>
        </authorList>
    </citation>
    <scope>NUCLEOTIDE SEQUENCE</scope>
    <source>
        <strain evidence="4">ChiSjej4B22-8148</strain>
    </source>
</reference>
<evidence type="ECO:0000259" key="3">
    <source>
        <dbReference type="Pfam" id="PF22335"/>
    </source>
</evidence>
<name>A0A9D1ACZ0_9FIRM</name>
<dbReference type="Proteomes" id="UP000886757">
    <property type="component" value="Unassembled WGS sequence"/>
</dbReference>
<evidence type="ECO:0000256" key="1">
    <source>
        <dbReference type="ARBA" id="ARBA00022741"/>
    </source>
</evidence>
<dbReference type="InterPro" id="IPR054767">
    <property type="entry name" value="Cas10-Cmr2_palm2"/>
</dbReference>
<dbReference type="Pfam" id="PF22335">
    <property type="entry name" value="Cas10-Cmr2_palm2"/>
    <property type="match status" value="1"/>
</dbReference>
<protein>
    <recommendedName>
        <fullName evidence="3">Cas10/Cmr2 second palm domain-containing protein</fullName>
    </recommendedName>
</protein>
<reference evidence="4" key="2">
    <citation type="journal article" date="2021" name="PeerJ">
        <title>Extensive microbial diversity within the chicken gut microbiome revealed by metagenomics and culture.</title>
        <authorList>
            <person name="Gilroy R."/>
            <person name="Ravi A."/>
            <person name="Getino M."/>
            <person name="Pursley I."/>
            <person name="Horton D.L."/>
            <person name="Alikhan N.F."/>
            <person name="Baker D."/>
            <person name="Gharbi K."/>
            <person name="Hall N."/>
            <person name="Watson M."/>
            <person name="Adriaenssens E.M."/>
            <person name="Foster-Nyarko E."/>
            <person name="Jarju S."/>
            <person name="Secka A."/>
            <person name="Antonio M."/>
            <person name="Oren A."/>
            <person name="Chaudhuri R.R."/>
            <person name="La Ragione R."/>
            <person name="Hildebrand F."/>
            <person name="Pallen M.J."/>
        </authorList>
    </citation>
    <scope>NUCLEOTIDE SEQUENCE</scope>
    <source>
        <strain evidence="4">ChiSjej4B22-8148</strain>
    </source>
</reference>
<comment type="caution">
    <text evidence="4">The sequence shown here is derived from an EMBL/GenBank/DDBJ whole genome shotgun (WGS) entry which is preliminary data.</text>
</comment>
<dbReference type="EMBL" id="DVGK01000098">
    <property type="protein sequence ID" value="HIR13967.1"/>
    <property type="molecule type" value="Genomic_DNA"/>
</dbReference>
<dbReference type="GO" id="GO:0000166">
    <property type="term" value="F:nucleotide binding"/>
    <property type="evidence" value="ECO:0007669"/>
    <property type="project" value="UniProtKB-KW"/>
</dbReference>
<feature type="domain" description="Cas10/Cmr2 second palm" evidence="3">
    <location>
        <begin position="236"/>
        <end position="375"/>
    </location>
</feature>
<dbReference type="Gene3D" id="3.30.70.270">
    <property type="match status" value="1"/>
</dbReference>
<gene>
    <name evidence="4" type="ORF">IAB31_08605</name>
</gene>
<evidence type="ECO:0000256" key="2">
    <source>
        <dbReference type="ARBA" id="ARBA00023118"/>
    </source>
</evidence>
<dbReference type="InterPro" id="IPR043128">
    <property type="entry name" value="Rev_trsase/Diguanyl_cyclase"/>
</dbReference>
<proteinExistence type="predicted"/>